<organism evidence="4 5">
    <name type="scientific">Paenibacillus taichungensis</name>
    <dbReference type="NCBI Taxonomy" id="484184"/>
    <lineage>
        <taxon>Bacteria</taxon>
        <taxon>Bacillati</taxon>
        <taxon>Bacillota</taxon>
        <taxon>Bacilli</taxon>
        <taxon>Bacillales</taxon>
        <taxon>Paenibacillaceae</taxon>
        <taxon>Paenibacillus</taxon>
    </lineage>
</organism>
<proteinExistence type="predicted"/>
<evidence type="ECO:0000256" key="1">
    <source>
        <dbReference type="ARBA" id="ARBA00022475"/>
    </source>
</evidence>
<dbReference type="AlphaFoldDB" id="A0A329QSP9"/>
<dbReference type="Proteomes" id="UP000250642">
    <property type="component" value="Unassembled WGS sequence"/>
</dbReference>
<evidence type="ECO:0000256" key="3">
    <source>
        <dbReference type="ARBA" id="ARBA00023136"/>
    </source>
</evidence>
<evidence type="ECO:0000256" key="2">
    <source>
        <dbReference type="ARBA" id="ARBA00022519"/>
    </source>
</evidence>
<reference evidence="4 5" key="1">
    <citation type="submission" date="2018-04" db="EMBL/GenBank/DDBJ databases">
        <title>Paenibacillus taichungensis Genome sequencing and assembly.</title>
        <authorList>
            <person name="Xu J."/>
            <person name="Rensing C."/>
            <person name="Mazhar H.S."/>
        </authorList>
    </citation>
    <scope>NUCLEOTIDE SEQUENCE [LARGE SCALE GENOMIC DNA]</scope>
    <source>
        <strain evidence="4 5">NC1</strain>
    </source>
</reference>
<evidence type="ECO:0000313" key="4">
    <source>
        <dbReference type="EMBL" id="RAW15263.1"/>
    </source>
</evidence>
<dbReference type="CDD" id="cd16323">
    <property type="entry name" value="Syd"/>
    <property type="match status" value="1"/>
</dbReference>
<dbReference type="Gene3D" id="3.40.1580.20">
    <property type="entry name" value="Syd protein"/>
    <property type="match status" value="1"/>
</dbReference>
<dbReference type="EMBL" id="QEVW01000008">
    <property type="protein sequence ID" value="RAW15263.1"/>
    <property type="molecule type" value="Genomic_DNA"/>
</dbReference>
<keyword evidence="3" id="KW-0472">Membrane</keyword>
<evidence type="ECO:0000313" key="5">
    <source>
        <dbReference type="Proteomes" id="UP000250642"/>
    </source>
</evidence>
<accession>A0A329QSP9</accession>
<dbReference type="Pfam" id="PF07348">
    <property type="entry name" value="Syd"/>
    <property type="match status" value="1"/>
</dbReference>
<gene>
    <name evidence="4" type="ORF">DC345_14705</name>
</gene>
<name>A0A329QSP9_9BACL</name>
<keyword evidence="1" id="KW-1003">Cell membrane</keyword>
<dbReference type="InterPro" id="IPR009948">
    <property type="entry name" value="Syd"/>
</dbReference>
<sequence length="206" mass="24410">MWRRNLVFGGTILCMLNYYKNLLSRWTENMIIRSMENYFDRYITTWKEFNGTLPQTSWLGEEGQRLYVGEKDKEGYISWLPTKKDDITSFHSIEQKFNIRFTESVEQYYNSYYFFQMAGWIKEYNINLNPVIPESEPETFLQRLSNYIEEHNGENNYIPMGIESNGLIVVLNNISGEVCLEDFEAGRFESLGLRLDELILNLCFGN</sequence>
<dbReference type="InterPro" id="IPR038228">
    <property type="entry name" value="Syd_sf"/>
</dbReference>
<comment type="caution">
    <text evidence="4">The sequence shown here is derived from an EMBL/GenBank/DDBJ whole genome shotgun (WGS) entry which is preliminary data.</text>
</comment>
<dbReference type="GO" id="GO:0009898">
    <property type="term" value="C:cytoplasmic side of plasma membrane"/>
    <property type="evidence" value="ECO:0007669"/>
    <property type="project" value="InterPro"/>
</dbReference>
<keyword evidence="2" id="KW-0997">Cell inner membrane</keyword>
<protein>
    <submittedName>
        <fullName evidence="4">SecY-interacting protein Syd</fullName>
    </submittedName>
</protein>